<dbReference type="AlphaFoldDB" id="A0A923L4Q3"/>
<dbReference type="Gene3D" id="2.40.50.140">
    <property type="entry name" value="Nucleic acid-binding proteins"/>
    <property type="match status" value="1"/>
</dbReference>
<name>A0A923L4Q3_9BACI</name>
<evidence type="ECO:0000313" key="2">
    <source>
        <dbReference type="Proteomes" id="UP000637359"/>
    </source>
</evidence>
<comment type="caution">
    <text evidence="1">The sequence shown here is derived from an EMBL/GenBank/DDBJ whole genome shotgun (WGS) entry which is preliminary data.</text>
</comment>
<dbReference type="InterPro" id="IPR021598">
    <property type="entry name" value="DUF3221"/>
</dbReference>
<reference evidence="1" key="1">
    <citation type="submission" date="2020-08" db="EMBL/GenBank/DDBJ databases">
        <title>Genome public.</title>
        <authorList>
            <person name="Liu C."/>
            <person name="Sun Q."/>
        </authorList>
    </citation>
    <scope>NUCLEOTIDE SEQUENCE</scope>
    <source>
        <strain evidence="1">BX22</strain>
    </source>
</reference>
<proteinExistence type="predicted"/>
<accession>A0A923L4Q3</accession>
<dbReference type="RefSeq" id="WP_186869164.1">
    <property type="nucleotide sequence ID" value="NZ_JACOOL010000004.1"/>
</dbReference>
<protein>
    <submittedName>
        <fullName evidence="1">DUF3221 domain-containing protein</fullName>
    </submittedName>
</protein>
<sequence length="137" mass="15778">MFKLDKPPPYKRLLLACLLTLLFSINFKDILSEKETSSDLQKLPENYITIEGYIVSKRTDTIWIADESISIGERIFGFFTSNYGSEITIVSKNNDAENDKLFNDLKINQKVTVYGDYLIESNPSRISAYHVEVIKRD</sequence>
<gene>
    <name evidence="1" type="ORF">H8S33_06370</name>
</gene>
<organism evidence="1 2">
    <name type="scientific">Ornithinibacillus hominis</name>
    <dbReference type="NCBI Taxonomy" id="2763055"/>
    <lineage>
        <taxon>Bacteria</taxon>
        <taxon>Bacillati</taxon>
        <taxon>Bacillota</taxon>
        <taxon>Bacilli</taxon>
        <taxon>Bacillales</taxon>
        <taxon>Bacillaceae</taxon>
        <taxon>Ornithinibacillus</taxon>
    </lineage>
</organism>
<dbReference type="InterPro" id="IPR012340">
    <property type="entry name" value="NA-bd_OB-fold"/>
</dbReference>
<evidence type="ECO:0000313" key="1">
    <source>
        <dbReference type="EMBL" id="MBC5636448.1"/>
    </source>
</evidence>
<keyword evidence="2" id="KW-1185">Reference proteome</keyword>
<dbReference type="EMBL" id="JACOOL010000004">
    <property type="protein sequence ID" value="MBC5636448.1"/>
    <property type="molecule type" value="Genomic_DNA"/>
</dbReference>
<dbReference type="Proteomes" id="UP000637359">
    <property type="component" value="Unassembled WGS sequence"/>
</dbReference>
<dbReference type="Pfam" id="PF11518">
    <property type="entry name" value="DUF3221"/>
    <property type="match status" value="1"/>
</dbReference>